<evidence type="ECO:0000256" key="1">
    <source>
        <dbReference type="ARBA" id="ARBA00004141"/>
    </source>
</evidence>
<dbReference type="Pfam" id="PF01554">
    <property type="entry name" value="MatE"/>
    <property type="match status" value="2"/>
</dbReference>
<keyword evidence="5 6" id="KW-0472">Membrane</keyword>
<organism evidence="8">
    <name type="scientific">Aegilops tauschii</name>
    <name type="common">Tausch's goatgrass</name>
    <name type="synonym">Aegilops squarrosa</name>
    <dbReference type="NCBI Taxonomy" id="37682"/>
    <lineage>
        <taxon>Eukaryota</taxon>
        <taxon>Viridiplantae</taxon>
        <taxon>Streptophyta</taxon>
        <taxon>Embryophyta</taxon>
        <taxon>Tracheophyta</taxon>
        <taxon>Spermatophyta</taxon>
        <taxon>Magnoliopsida</taxon>
        <taxon>Liliopsida</taxon>
        <taxon>Poales</taxon>
        <taxon>Poaceae</taxon>
        <taxon>BOP clade</taxon>
        <taxon>Pooideae</taxon>
        <taxon>Triticodae</taxon>
        <taxon>Triticeae</taxon>
        <taxon>Triticinae</taxon>
        <taxon>Aegilops</taxon>
    </lineage>
</organism>
<feature type="transmembrane region" description="Helical" evidence="6">
    <location>
        <begin position="383"/>
        <end position="407"/>
    </location>
</feature>
<proteinExistence type="inferred from homology"/>
<dbReference type="AlphaFoldDB" id="R7WD63"/>
<dbReference type="NCBIfam" id="TIGR00797">
    <property type="entry name" value="matE"/>
    <property type="match status" value="1"/>
</dbReference>
<reference evidence="8" key="1">
    <citation type="submission" date="2015-06" db="UniProtKB">
        <authorList>
            <consortium name="EnsemblPlants"/>
        </authorList>
    </citation>
    <scope>IDENTIFICATION</scope>
</reference>
<evidence type="ECO:0000313" key="8">
    <source>
        <dbReference type="EnsemblPlants" id="EMT19998"/>
    </source>
</evidence>
<keyword evidence="3 6" id="KW-0812">Transmembrane</keyword>
<evidence type="ECO:0000256" key="3">
    <source>
        <dbReference type="ARBA" id="ARBA00022692"/>
    </source>
</evidence>
<dbReference type="GO" id="GO:0042910">
    <property type="term" value="F:xenobiotic transmembrane transporter activity"/>
    <property type="evidence" value="ECO:0007669"/>
    <property type="project" value="InterPro"/>
</dbReference>
<comment type="subcellular location">
    <subcellularLocation>
        <location evidence="1">Membrane</location>
        <topology evidence="1">Multi-pass membrane protein</topology>
    </subcellularLocation>
</comment>
<feature type="region of interest" description="Disordered" evidence="7">
    <location>
        <begin position="516"/>
        <end position="568"/>
    </location>
</feature>
<evidence type="ECO:0000256" key="5">
    <source>
        <dbReference type="ARBA" id="ARBA00023136"/>
    </source>
</evidence>
<dbReference type="GO" id="GO:0016020">
    <property type="term" value="C:membrane"/>
    <property type="evidence" value="ECO:0007669"/>
    <property type="project" value="UniProtKB-SubCell"/>
</dbReference>
<evidence type="ECO:0000256" key="4">
    <source>
        <dbReference type="ARBA" id="ARBA00022989"/>
    </source>
</evidence>
<feature type="region of interest" description="Disordered" evidence="7">
    <location>
        <begin position="442"/>
        <end position="464"/>
    </location>
</feature>
<feature type="transmembrane region" description="Helical" evidence="6">
    <location>
        <begin position="308"/>
        <end position="333"/>
    </location>
</feature>
<feature type="transmembrane region" description="Helical" evidence="6">
    <location>
        <begin position="354"/>
        <end position="377"/>
    </location>
</feature>
<feature type="transmembrane region" description="Helical" evidence="6">
    <location>
        <begin position="57"/>
        <end position="74"/>
    </location>
</feature>
<dbReference type="Pfam" id="PF07762">
    <property type="entry name" value="DUF1618"/>
    <property type="match status" value="1"/>
</dbReference>
<evidence type="ECO:0000256" key="6">
    <source>
        <dbReference type="RuleBase" id="RU004914"/>
    </source>
</evidence>
<feature type="compositionally biased region" description="Basic and acidic residues" evidence="7">
    <location>
        <begin position="541"/>
        <end position="559"/>
    </location>
</feature>
<feature type="transmembrane region" description="Helical" evidence="6">
    <location>
        <begin position="12"/>
        <end position="37"/>
    </location>
</feature>
<feature type="transmembrane region" description="Helical" evidence="6">
    <location>
        <begin position="157"/>
        <end position="179"/>
    </location>
</feature>
<feature type="transmembrane region" description="Helical" evidence="6">
    <location>
        <begin position="95"/>
        <end position="118"/>
    </location>
</feature>
<dbReference type="CDD" id="cd13132">
    <property type="entry name" value="MATE_eukaryotic"/>
    <property type="match status" value="1"/>
</dbReference>
<protein>
    <recommendedName>
        <fullName evidence="6">Protein DETOXIFICATION</fullName>
    </recommendedName>
    <alternativeName>
        <fullName evidence="6">Multidrug and toxic compound extrusion protein</fullName>
    </alternativeName>
</protein>
<keyword evidence="4 6" id="KW-1133">Transmembrane helix</keyword>
<name>R7WD63_AEGTA</name>
<feature type="transmembrane region" description="Helical" evidence="6">
    <location>
        <begin position="240"/>
        <end position="261"/>
    </location>
</feature>
<dbReference type="InterPro" id="IPR045069">
    <property type="entry name" value="MATE_euk"/>
</dbReference>
<feature type="transmembrane region" description="Helical" evidence="6">
    <location>
        <begin position="185"/>
        <end position="210"/>
    </location>
</feature>
<accession>R7WD63</accession>
<feature type="compositionally biased region" description="Basic and acidic residues" evidence="7">
    <location>
        <begin position="442"/>
        <end position="457"/>
    </location>
</feature>
<dbReference type="InterPro" id="IPR011676">
    <property type="entry name" value="DUF1618"/>
</dbReference>
<dbReference type="GO" id="GO:1990961">
    <property type="term" value="P:xenobiotic detoxification by transmembrane export across the plasma membrane"/>
    <property type="evidence" value="ECO:0007669"/>
    <property type="project" value="InterPro"/>
</dbReference>
<dbReference type="InterPro" id="IPR002528">
    <property type="entry name" value="MATE_fam"/>
</dbReference>
<comment type="similarity">
    <text evidence="2 6">Belongs to the multi antimicrobial extrusion (MATE) (TC 2.A.66.1) family.</text>
</comment>
<dbReference type="GO" id="GO:0015297">
    <property type="term" value="F:antiporter activity"/>
    <property type="evidence" value="ECO:0007669"/>
    <property type="project" value="InterPro"/>
</dbReference>
<feature type="compositionally biased region" description="Basic residues" evidence="7">
    <location>
        <begin position="528"/>
        <end position="540"/>
    </location>
</feature>
<sequence length="957" mass="106280">MCAATAVEMRMLVRLAAPAVLVYMINYLMSMSTQIFSGHLGTLELAAASLGNTGIQVFAYGLMLGMGSAVETLCGQAYGANKFDMLGIYMQRSTVLLMATGIPLAVLYAFSRPILILLGESPEIASAAAIFVYGLIPQIFAYASNFPIQKFMQAQSIMAPSAYISTATLAVHLVLSYLVVYKFGLGLLGASLMLSVSWWIIVIGQFIYIVTSSRCRLTWTGFSVQAFSGLPEFFKLSLASAIMLCLETWYFQILVLIAGLLKDPEMALASLSVCMTISGWVFMISVGFNAAASVRVSNELGAGNPKSAAFSVVVVTVLSFILAAIISIVILFFRDYISYIYTGGDDVAAAVSKLTPLLALTLILNGIQPVLSGVAVGCGWQAFVAYVNVGCYYVVGIPLGCLLGFYFDLGAAWVTQNAGHMERYDRRHLYADRDPGVGYREDRLEQRGGRSKEKIEQVGRQQDASISRPRMKRWILYMINRNVVRSQVDLPKMCKVHLFIVQFTIEIPYFRSAIPASQARDGPPRPAGLHRRRAQRHHGPRPPDEPPWKTATRRVDGERNATTAAAARSNGGPIQVTFWIARPPRVSHLAVHCAGLAPDAFPELPLVVATDDDLALIRISVSRPQGRGHGRSDEFFVYRAGAGTGGRPPLLLMIPEPQQLYGDRKVGILSCRADDKFFIATLVSDPFTRHDRHTTRCIHLFDSETLAWSSRLVHVDWPTNKKYQYAVTNKVITIGGRHGSIGWVDLWHGILVYDVLRGCNNDVLRFIPLPSPPESDLQLQSMVYRSDLKAKGPTYFAMYSPGVRTTDVSGDWQADTWRMKDPWVKWQQGRHLKASKIMVDHTTHSSLLPDEPDDQDAEEKPVLTRLRVCNPVVSRHDDDVVYILTKPMHQDHKTCVIAVDVRTKALRGVEEFDGGRTTQRSTHCIPTYTQTDIFRRMGTEVEEEEEVEQWIGHAFYK</sequence>
<feature type="transmembrane region" description="Helical" evidence="6">
    <location>
        <begin position="268"/>
        <end position="288"/>
    </location>
</feature>
<dbReference type="ExpressionAtlas" id="R7WD63">
    <property type="expression patterns" value="baseline"/>
</dbReference>
<dbReference type="EnsemblPlants" id="EMT19998">
    <property type="protein sequence ID" value="EMT19998"/>
    <property type="gene ID" value="F775_52364"/>
</dbReference>
<feature type="transmembrane region" description="Helical" evidence="6">
    <location>
        <begin position="124"/>
        <end position="145"/>
    </location>
</feature>
<evidence type="ECO:0000256" key="2">
    <source>
        <dbReference type="ARBA" id="ARBA00010199"/>
    </source>
</evidence>
<dbReference type="PANTHER" id="PTHR11206">
    <property type="entry name" value="MULTIDRUG RESISTANCE PROTEIN"/>
    <property type="match status" value="1"/>
</dbReference>
<evidence type="ECO:0000256" key="7">
    <source>
        <dbReference type="SAM" id="MobiDB-lite"/>
    </source>
</evidence>